<dbReference type="EMBL" id="BTGU01000001">
    <property type="protein sequence ID" value="GMN26206.1"/>
    <property type="molecule type" value="Genomic_DNA"/>
</dbReference>
<comment type="caution">
    <text evidence="1">The sequence shown here is derived from an EMBL/GenBank/DDBJ whole genome shotgun (WGS) entry which is preliminary data.</text>
</comment>
<accession>A0AA87ZES5</accession>
<evidence type="ECO:0000313" key="1">
    <source>
        <dbReference type="EMBL" id="GMN26206.1"/>
    </source>
</evidence>
<organism evidence="1 2">
    <name type="scientific">Ficus carica</name>
    <name type="common">Common fig</name>
    <dbReference type="NCBI Taxonomy" id="3494"/>
    <lineage>
        <taxon>Eukaryota</taxon>
        <taxon>Viridiplantae</taxon>
        <taxon>Streptophyta</taxon>
        <taxon>Embryophyta</taxon>
        <taxon>Tracheophyta</taxon>
        <taxon>Spermatophyta</taxon>
        <taxon>Magnoliopsida</taxon>
        <taxon>eudicotyledons</taxon>
        <taxon>Gunneridae</taxon>
        <taxon>Pentapetalae</taxon>
        <taxon>rosids</taxon>
        <taxon>fabids</taxon>
        <taxon>Rosales</taxon>
        <taxon>Moraceae</taxon>
        <taxon>Ficeae</taxon>
        <taxon>Ficus</taxon>
    </lineage>
</organism>
<evidence type="ECO:0000313" key="2">
    <source>
        <dbReference type="Proteomes" id="UP001187192"/>
    </source>
</evidence>
<sequence length="15" mass="1873">MEFDKDLTVKNYRTL</sequence>
<reference evidence="1" key="1">
    <citation type="submission" date="2023-07" db="EMBL/GenBank/DDBJ databases">
        <title>draft genome sequence of fig (Ficus carica).</title>
        <authorList>
            <person name="Takahashi T."/>
            <person name="Nishimura K."/>
        </authorList>
    </citation>
    <scope>NUCLEOTIDE SEQUENCE</scope>
</reference>
<keyword evidence="2" id="KW-1185">Reference proteome</keyword>
<gene>
    <name evidence="1" type="ORF">TIFTF001_001223</name>
</gene>
<proteinExistence type="predicted"/>
<name>A0AA87ZES5_FICCA</name>
<dbReference type="Proteomes" id="UP001187192">
    <property type="component" value="Unassembled WGS sequence"/>
</dbReference>
<protein>
    <submittedName>
        <fullName evidence="1">Uncharacterized protein</fullName>
    </submittedName>
</protein>